<organism evidence="2 3">
    <name type="scientific">Saccoglossus kowalevskii</name>
    <name type="common">Acorn worm</name>
    <dbReference type="NCBI Taxonomy" id="10224"/>
    <lineage>
        <taxon>Eukaryota</taxon>
        <taxon>Metazoa</taxon>
        <taxon>Hemichordata</taxon>
        <taxon>Enteropneusta</taxon>
        <taxon>Harrimaniidae</taxon>
        <taxon>Saccoglossus</taxon>
    </lineage>
</organism>
<dbReference type="PANTHER" id="PTHR13066:SF2">
    <property type="entry name" value="GOLGIN-45"/>
    <property type="match status" value="1"/>
</dbReference>
<dbReference type="InterPro" id="IPR027095">
    <property type="entry name" value="Golgin-45"/>
</dbReference>
<evidence type="ECO:0000313" key="2">
    <source>
        <dbReference type="Proteomes" id="UP000694865"/>
    </source>
</evidence>
<keyword evidence="1" id="KW-0175">Coiled coil</keyword>
<evidence type="ECO:0000313" key="3">
    <source>
        <dbReference type="RefSeq" id="XP_006817596.1"/>
    </source>
</evidence>
<gene>
    <name evidence="3" type="primary">LOC102809642</name>
</gene>
<sequence>METHYYKLHLPPRKNRSTFTNLVSSQVIERDIDPKRTPRLEGDGMEYVELREQLLNADQLSPDSSVDLSFTSLLPDIKQSLQDEQLIKIVTLENDVKKLEKERSMLDSKLQEQIKVNKEIKRLLVASVGADLYQQLEDLSRDKLRLAEDLENTIKTLAEERESAQQLGIQCDVWRSKFLGSRVQLDQLIDWKSKSNMMYEEAKLSINKLLNERDEIRTHMMDTNKNLQYLSDALQRSHTLSHDSTELCSNILTLGLINHQLSSTISQHLLGDVNQGSKKNTSKIQSHPVSASCTNYIEWTPAEMMAKDILLNKKIHPACTEDFQSTNSPKRQAMKINRFHPLTNYENLTINCCPYCTGDIKVV</sequence>
<accession>A0ABM0MC55</accession>
<evidence type="ECO:0000256" key="1">
    <source>
        <dbReference type="SAM" id="Coils"/>
    </source>
</evidence>
<proteinExistence type="predicted"/>
<name>A0ABM0MC55_SACKO</name>
<reference evidence="3" key="1">
    <citation type="submission" date="2025-08" db="UniProtKB">
        <authorList>
            <consortium name="RefSeq"/>
        </authorList>
    </citation>
    <scope>IDENTIFICATION</scope>
    <source>
        <tissue evidence="3">Testes</tissue>
    </source>
</reference>
<protein>
    <submittedName>
        <fullName evidence="3">Golgin-45-like</fullName>
    </submittedName>
</protein>
<dbReference type="PANTHER" id="PTHR13066">
    <property type="entry name" value="BASIC LEUCINE ZIPPER NUCLEAR FACTOR 1 BLZF1 PROTEIN"/>
    <property type="match status" value="1"/>
</dbReference>
<keyword evidence="2" id="KW-1185">Reference proteome</keyword>
<feature type="coiled-coil region" evidence="1">
    <location>
        <begin position="199"/>
        <end position="226"/>
    </location>
</feature>
<dbReference type="RefSeq" id="XP_006817596.1">
    <property type="nucleotide sequence ID" value="XM_006817533.1"/>
</dbReference>
<dbReference type="GeneID" id="102809642"/>
<feature type="coiled-coil region" evidence="1">
    <location>
        <begin position="82"/>
        <end position="167"/>
    </location>
</feature>
<dbReference type="Proteomes" id="UP000694865">
    <property type="component" value="Unplaced"/>
</dbReference>